<dbReference type="STRING" id="660122.C7Z2K0"/>
<keyword evidence="6" id="KW-1185">Reference proteome</keyword>
<dbReference type="InParanoid" id="C7Z2K0"/>
<dbReference type="SUPFAM" id="SSF48403">
    <property type="entry name" value="Ankyrin repeat"/>
    <property type="match status" value="1"/>
</dbReference>
<dbReference type="PROSITE" id="PS50088">
    <property type="entry name" value="ANK_REPEAT"/>
    <property type="match status" value="2"/>
</dbReference>
<organism evidence="5 6">
    <name type="scientific">Fusarium vanettenii (strain ATCC MYA-4622 / CBS 123669 / FGSC 9596 / NRRL 45880 / 77-13-4)</name>
    <name type="common">Fusarium solani subsp. pisi</name>
    <dbReference type="NCBI Taxonomy" id="660122"/>
    <lineage>
        <taxon>Eukaryota</taxon>
        <taxon>Fungi</taxon>
        <taxon>Dikarya</taxon>
        <taxon>Ascomycota</taxon>
        <taxon>Pezizomycotina</taxon>
        <taxon>Sordariomycetes</taxon>
        <taxon>Hypocreomycetidae</taxon>
        <taxon>Hypocreales</taxon>
        <taxon>Nectriaceae</taxon>
        <taxon>Fusarium</taxon>
        <taxon>Fusarium solani species complex</taxon>
        <taxon>Fusarium vanettenii</taxon>
    </lineage>
</organism>
<dbReference type="OMA" id="KWLHGQG"/>
<sequence length="91" mass="9955">MCGAADVIPRLLSTPDIEIDSRDEEGLTPLMFAVSHGHEEVSRLLLNANADPFLKDEEGRAALYHAASKGHVATMRILLKTNPDLIRFNSA</sequence>
<feature type="repeat" description="ANK" evidence="4">
    <location>
        <begin position="58"/>
        <end position="90"/>
    </location>
</feature>
<evidence type="ECO:0000256" key="3">
    <source>
        <dbReference type="ARBA" id="ARBA00023043"/>
    </source>
</evidence>
<dbReference type="GO" id="GO:0019706">
    <property type="term" value="F:protein-cysteine S-palmitoyltransferase activity"/>
    <property type="evidence" value="ECO:0007669"/>
    <property type="project" value="UniProtKB-EC"/>
</dbReference>
<dbReference type="VEuPathDB" id="FungiDB:NECHADRAFT_54272"/>
<feature type="repeat" description="ANK" evidence="4">
    <location>
        <begin position="25"/>
        <end position="57"/>
    </location>
</feature>
<dbReference type="EMBL" id="GG698907">
    <property type="protein sequence ID" value="EEU41677.1"/>
    <property type="molecule type" value="Genomic_DNA"/>
</dbReference>
<gene>
    <name evidence="5" type="ORF">NECHADRAFT_54272</name>
</gene>
<keyword evidence="3 4" id="KW-0040">ANK repeat</keyword>
<dbReference type="RefSeq" id="XP_003047390.1">
    <property type="nucleotide sequence ID" value="XM_003047344.1"/>
</dbReference>
<dbReference type="GeneID" id="9676046"/>
<accession>C7Z2K0</accession>
<dbReference type="SMART" id="SM00248">
    <property type="entry name" value="ANK"/>
    <property type="match status" value="2"/>
</dbReference>
<dbReference type="Proteomes" id="UP000005206">
    <property type="component" value="Chromosome 12"/>
</dbReference>
<dbReference type="OrthoDB" id="20872at2759"/>
<proteinExistence type="predicted"/>
<reference evidence="5 6" key="1">
    <citation type="journal article" date="2009" name="PLoS Genet.">
        <title>The genome of Nectria haematococca: contribution of supernumerary chromosomes to gene expansion.</title>
        <authorList>
            <person name="Coleman J.J."/>
            <person name="Rounsley S.D."/>
            <person name="Rodriguez-Carres M."/>
            <person name="Kuo A."/>
            <person name="Wasmann C.C."/>
            <person name="Grimwood J."/>
            <person name="Schmutz J."/>
            <person name="Taga M."/>
            <person name="White G.J."/>
            <person name="Zhou S."/>
            <person name="Schwartz D.C."/>
            <person name="Freitag M."/>
            <person name="Ma L.J."/>
            <person name="Danchin E.G."/>
            <person name="Henrissat B."/>
            <person name="Coutinho P.M."/>
            <person name="Nelson D.R."/>
            <person name="Straney D."/>
            <person name="Napoli C.A."/>
            <person name="Barker B.M."/>
            <person name="Gribskov M."/>
            <person name="Rep M."/>
            <person name="Kroken S."/>
            <person name="Molnar I."/>
            <person name="Rensing C."/>
            <person name="Kennell J.C."/>
            <person name="Zamora J."/>
            <person name="Farman M.L."/>
            <person name="Selker E.U."/>
            <person name="Salamov A."/>
            <person name="Shapiro H."/>
            <person name="Pangilinan J."/>
            <person name="Lindquist E."/>
            <person name="Lamers C."/>
            <person name="Grigoriev I.V."/>
            <person name="Geiser D.M."/>
            <person name="Covert S.F."/>
            <person name="Temporini E."/>
            <person name="Vanetten H.D."/>
        </authorList>
    </citation>
    <scope>NUCLEOTIDE SEQUENCE [LARGE SCALE GENOMIC DNA]</scope>
    <source>
        <strain evidence="6">ATCC MYA-4622 / CBS 123669 / FGSC 9596 / NRRL 45880 / 77-13-4</strain>
    </source>
</reference>
<dbReference type="PANTHER" id="PTHR24161">
    <property type="entry name" value="ANK_REP_REGION DOMAIN-CONTAINING PROTEIN-RELATED"/>
    <property type="match status" value="1"/>
</dbReference>
<evidence type="ECO:0000256" key="4">
    <source>
        <dbReference type="PROSITE-ProRule" id="PRU00023"/>
    </source>
</evidence>
<evidence type="ECO:0000256" key="1">
    <source>
        <dbReference type="ARBA" id="ARBA00012210"/>
    </source>
</evidence>
<dbReference type="AlphaFoldDB" id="C7Z2K0"/>
<dbReference type="InterPro" id="IPR036770">
    <property type="entry name" value="Ankyrin_rpt-contain_sf"/>
</dbReference>
<dbReference type="PANTHER" id="PTHR24161:SF85">
    <property type="entry name" value="PALMITOYLTRANSFERASE HIP14"/>
    <property type="match status" value="1"/>
</dbReference>
<dbReference type="KEGG" id="nhe:NECHADRAFT_54272"/>
<dbReference type="HOGENOM" id="CLU_000134_45_2_1"/>
<dbReference type="InterPro" id="IPR002110">
    <property type="entry name" value="Ankyrin_rpt"/>
</dbReference>
<dbReference type="Pfam" id="PF12796">
    <property type="entry name" value="Ank_2"/>
    <property type="match status" value="1"/>
</dbReference>
<dbReference type="EC" id="2.3.1.225" evidence="1"/>
<protein>
    <recommendedName>
        <fullName evidence="1">protein S-acyltransferase</fullName>
        <ecNumber evidence="1">2.3.1.225</ecNumber>
    </recommendedName>
</protein>
<keyword evidence="2" id="KW-0677">Repeat</keyword>
<evidence type="ECO:0000313" key="5">
    <source>
        <dbReference type="EMBL" id="EEU41677.1"/>
    </source>
</evidence>
<evidence type="ECO:0000313" key="6">
    <source>
        <dbReference type="Proteomes" id="UP000005206"/>
    </source>
</evidence>
<name>C7Z2K0_FUSV7</name>
<dbReference type="Gene3D" id="1.25.40.20">
    <property type="entry name" value="Ankyrin repeat-containing domain"/>
    <property type="match status" value="1"/>
</dbReference>
<evidence type="ECO:0000256" key="2">
    <source>
        <dbReference type="ARBA" id="ARBA00022737"/>
    </source>
</evidence>
<dbReference type="PROSITE" id="PS50297">
    <property type="entry name" value="ANK_REP_REGION"/>
    <property type="match status" value="1"/>
</dbReference>